<evidence type="ECO:0000313" key="9">
    <source>
        <dbReference type="EMBL" id="CAG7726152.1"/>
    </source>
</evidence>
<gene>
    <name evidence="9" type="ORF">AFUS01_LOCUS15079</name>
</gene>
<evidence type="ECO:0000256" key="6">
    <source>
        <dbReference type="ARBA" id="ARBA00023136"/>
    </source>
</evidence>
<dbReference type="Pfam" id="PF01130">
    <property type="entry name" value="CD36"/>
    <property type="match status" value="1"/>
</dbReference>
<evidence type="ECO:0000256" key="7">
    <source>
        <dbReference type="ARBA" id="ARBA00023180"/>
    </source>
</evidence>
<evidence type="ECO:0000256" key="2">
    <source>
        <dbReference type="ARBA" id="ARBA00010532"/>
    </source>
</evidence>
<evidence type="ECO:0000256" key="4">
    <source>
        <dbReference type="ARBA" id="ARBA00022692"/>
    </source>
</evidence>
<dbReference type="PANTHER" id="PTHR11923">
    <property type="entry name" value="SCAVENGER RECEPTOR CLASS B TYPE-1 SR-B1"/>
    <property type="match status" value="1"/>
</dbReference>
<comment type="similarity">
    <text evidence="2">Belongs to the CD36 family.</text>
</comment>
<dbReference type="GO" id="GO:0005886">
    <property type="term" value="C:plasma membrane"/>
    <property type="evidence" value="ECO:0007669"/>
    <property type="project" value="UniProtKB-SubCell"/>
</dbReference>
<keyword evidence="4 8" id="KW-0812">Transmembrane</keyword>
<evidence type="ECO:0000256" key="8">
    <source>
        <dbReference type="SAM" id="Phobius"/>
    </source>
</evidence>
<evidence type="ECO:0000256" key="1">
    <source>
        <dbReference type="ARBA" id="ARBA00004236"/>
    </source>
</evidence>
<keyword evidence="10" id="KW-1185">Reference proteome</keyword>
<name>A0A8J2P582_9HEXA</name>
<keyword evidence="7" id="KW-0325">Glycoprotein</keyword>
<dbReference type="InterPro" id="IPR002159">
    <property type="entry name" value="CD36_fam"/>
</dbReference>
<comment type="subcellular location">
    <subcellularLocation>
        <location evidence="1">Cell membrane</location>
    </subcellularLocation>
</comment>
<dbReference type="OrthoDB" id="10024078at2759"/>
<evidence type="ECO:0000313" key="10">
    <source>
        <dbReference type="Proteomes" id="UP000708208"/>
    </source>
</evidence>
<keyword evidence="6 8" id="KW-0472">Membrane</keyword>
<keyword evidence="3" id="KW-1003">Cell membrane</keyword>
<protein>
    <submittedName>
        <fullName evidence="9">Uncharacterized protein</fullName>
    </submittedName>
</protein>
<evidence type="ECO:0000256" key="3">
    <source>
        <dbReference type="ARBA" id="ARBA00022475"/>
    </source>
</evidence>
<proteinExistence type="inferred from homology"/>
<reference evidence="9" key="1">
    <citation type="submission" date="2021-06" db="EMBL/GenBank/DDBJ databases">
        <authorList>
            <person name="Hodson N. C."/>
            <person name="Mongue J. A."/>
            <person name="Jaron S. K."/>
        </authorList>
    </citation>
    <scope>NUCLEOTIDE SEQUENCE</scope>
</reference>
<dbReference type="PANTHER" id="PTHR11923:SF51">
    <property type="entry name" value="LYSOSOME MEMBRANE PROTEIN 2"/>
    <property type="match status" value="1"/>
</dbReference>
<evidence type="ECO:0000256" key="5">
    <source>
        <dbReference type="ARBA" id="ARBA00022989"/>
    </source>
</evidence>
<comment type="caution">
    <text evidence="9">The sequence shown here is derived from an EMBL/GenBank/DDBJ whole genome shotgun (WGS) entry which is preliminary data.</text>
</comment>
<organism evidence="9 10">
    <name type="scientific">Allacma fusca</name>
    <dbReference type="NCBI Taxonomy" id="39272"/>
    <lineage>
        <taxon>Eukaryota</taxon>
        <taxon>Metazoa</taxon>
        <taxon>Ecdysozoa</taxon>
        <taxon>Arthropoda</taxon>
        <taxon>Hexapoda</taxon>
        <taxon>Collembola</taxon>
        <taxon>Symphypleona</taxon>
        <taxon>Sminthuridae</taxon>
        <taxon>Allacma</taxon>
    </lineage>
</organism>
<dbReference type="Proteomes" id="UP000708208">
    <property type="component" value="Unassembled WGS sequence"/>
</dbReference>
<dbReference type="GO" id="GO:0005737">
    <property type="term" value="C:cytoplasm"/>
    <property type="evidence" value="ECO:0007669"/>
    <property type="project" value="TreeGrafter"/>
</dbReference>
<dbReference type="EMBL" id="CAJVCH010131477">
    <property type="protein sequence ID" value="CAG7726152.1"/>
    <property type="molecule type" value="Genomic_DNA"/>
</dbReference>
<dbReference type="AlphaFoldDB" id="A0A8J2P582"/>
<sequence length="496" mass="55563">MAAISAGFGFGGLEIVVNFVLQFMLQLREGTDIWRVWTTIPIPLYMKFRLFNITNPEEFAEGAKAKLVEMGPYVYQEDPEKVNITINLEEDWINYTQPRTYYFRPEMSNGLESDEVTFINIIFLAVASLSHEFTDDDFMLGMLDGMLTDKGEKLYRTATVRELLFDGVSIKTYIDLFTSDAIKAAAEAANQTLDIPENIADGKFALLKGKNGTGDGYFVVRSGRNGNHEIGKILTWNDKSTLSYWRGTPEDGCNQINGTDSTIFPPFMTKETKVEAFSSQICRSLTFEFDKESEAERISTYRFHVSPTTFMSPNSYPPNWCFCPKVKNETNSCIREGVLDIRACFGGAPMIASLPHFLGAEDWIPNAVEGLSPDPEKHKMIIDFHPRSGSPIKAYARVQFSIELIPYPAMASFESAQRALIPLAWVEEDATLDDMNLMMLRLLDNFVYGFQFAKFALIGLGVALVVLGLVIAVTGKKSSSAKVKSVPEEKVFPAFE</sequence>
<accession>A0A8J2P582</accession>
<feature type="transmembrane region" description="Helical" evidence="8">
    <location>
        <begin position="455"/>
        <end position="475"/>
    </location>
</feature>
<keyword evidence="5 8" id="KW-1133">Transmembrane helix</keyword>
<dbReference type="GO" id="GO:0005044">
    <property type="term" value="F:scavenger receptor activity"/>
    <property type="evidence" value="ECO:0007669"/>
    <property type="project" value="TreeGrafter"/>
</dbReference>